<sequence>MREDFPIPSSISHKSLNKLMVNAKKELTISLEEGSSEFSHEREFFHEKLEEWSLISKELLSELSRKEEYLKDKRSTKSIMALGALEAHLNMAMQALKASKENQ</sequence>
<proteinExistence type="predicted"/>
<dbReference type="EMBL" id="CP000878">
    <property type="protein sequence ID" value="ABX09344.1"/>
    <property type="molecule type" value="Genomic_DNA"/>
</dbReference>
<accession>A9BBY2</accession>
<gene>
    <name evidence="1" type="ordered locus">P9211_14131</name>
</gene>
<dbReference type="AlphaFoldDB" id="A9BBY2"/>
<dbReference type="Proteomes" id="UP000000788">
    <property type="component" value="Chromosome"/>
</dbReference>
<dbReference type="HOGENOM" id="CLU_173876_0_0_3"/>
<evidence type="ECO:0000313" key="1">
    <source>
        <dbReference type="EMBL" id="ABX09344.1"/>
    </source>
</evidence>
<reference evidence="1 2" key="1">
    <citation type="journal article" date="2007" name="PLoS Genet.">
        <title>Patterns and implications of gene gain and loss in the evolution of Prochlorococcus.</title>
        <authorList>
            <person name="Kettler G.C."/>
            <person name="Martiny A.C."/>
            <person name="Huang K."/>
            <person name="Zucker J."/>
            <person name="Coleman M.L."/>
            <person name="Rodrigue S."/>
            <person name="Chen F."/>
            <person name="Lapidus A."/>
            <person name="Ferriera S."/>
            <person name="Johnson J."/>
            <person name="Steglich C."/>
            <person name="Church G.M."/>
            <person name="Richardson P."/>
            <person name="Chisholm S.W."/>
        </authorList>
    </citation>
    <scope>NUCLEOTIDE SEQUENCE [LARGE SCALE GENOMIC DNA]</scope>
    <source>
        <strain evidence="2">MIT 9211</strain>
    </source>
</reference>
<dbReference type="KEGG" id="pmj:P9211_14131"/>
<dbReference type="STRING" id="93059.P9211_14131"/>
<evidence type="ECO:0000313" key="2">
    <source>
        <dbReference type="Proteomes" id="UP000000788"/>
    </source>
</evidence>
<dbReference type="eggNOG" id="ENOG502ZT1S">
    <property type="taxonomic scope" value="Bacteria"/>
</dbReference>
<name>A9BBY2_PROM4</name>
<keyword evidence="2" id="KW-1185">Reference proteome</keyword>
<protein>
    <submittedName>
        <fullName evidence="1">Possible MATH domain</fullName>
    </submittedName>
</protein>
<organism evidence="1 2">
    <name type="scientific">Prochlorococcus marinus (strain MIT 9211)</name>
    <dbReference type="NCBI Taxonomy" id="93059"/>
    <lineage>
        <taxon>Bacteria</taxon>
        <taxon>Bacillati</taxon>
        <taxon>Cyanobacteriota</taxon>
        <taxon>Cyanophyceae</taxon>
        <taxon>Synechococcales</taxon>
        <taxon>Prochlorococcaceae</taxon>
        <taxon>Prochlorococcus</taxon>
    </lineage>
</organism>